<sequence>MKKSLKLLTALVMSTMMVGSLVGCGAKNNAKSEAKKKTNEPVEIKVAYWANSAEQKHYEFTAKGIEKEYPNIKVKLQQYPTSEEFLTAIPTAIAAHNAPDVIIFSDEGNLEYIANGTLAPLDDLIGKVGFDKNIVSPSLYKGWTYEEKLYGIPGRAGTSMLSVNKKMFENAGIKEYPKTMDEFLQDAKKLTKDGVYGVCANIHEFHITQYVHAFGGDWNFGKTINSPENVKGVQFFVDLFTKHKVAVTPKQLGASWDGEVFAKEKAAMSTGGPWYMGYCKETNPNLEFMPLPIPKGTVDSQTAYSGGFAILEQSEHKEEAMKFIKYALRDESSVDLYKTVGDAPSAAKILPKYLDDNPQLKPVFEHMEKVGMPFAYPEDTKNFNAELVKGVEEIIYKPGSKTVKQLLDELQEKFGTK</sequence>
<reference evidence="5" key="1">
    <citation type="submission" date="2022-12" db="EMBL/GenBank/DDBJ databases">
        <authorList>
            <person name="Wang J."/>
        </authorList>
    </citation>
    <scope>NUCLEOTIDE SEQUENCE</scope>
    <source>
        <strain evidence="5">HY-42-06</strain>
    </source>
</reference>
<evidence type="ECO:0000256" key="4">
    <source>
        <dbReference type="SAM" id="SignalP"/>
    </source>
</evidence>
<dbReference type="EMBL" id="JAPQES010000001">
    <property type="protein sequence ID" value="MCY6369520.1"/>
    <property type="molecule type" value="Genomic_DNA"/>
</dbReference>
<accession>A0ABT4CKE3</accession>
<dbReference type="PROSITE" id="PS51257">
    <property type="entry name" value="PROKAR_LIPOPROTEIN"/>
    <property type="match status" value="1"/>
</dbReference>
<dbReference type="CDD" id="cd13585">
    <property type="entry name" value="PBP2_TMBP_like"/>
    <property type="match status" value="1"/>
</dbReference>
<evidence type="ECO:0000313" key="5">
    <source>
        <dbReference type="EMBL" id="MCY6369520.1"/>
    </source>
</evidence>
<gene>
    <name evidence="5" type="ORF">OXH55_02515</name>
</gene>
<evidence type="ECO:0000256" key="3">
    <source>
        <dbReference type="ARBA" id="ARBA00022729"/>
    </source>
</evidence>
<evidence type="ECO:0000256" key="1">
    <source>
        <dbReference type="ARBA" id="ARBA00008520"/>
    </source>
</evidence>
<dbReference type="Proteomes" id="UP001079657">
    <property type="component" value="Unassembled WGS sequence"/>
</dbReference>
<dbReference type="RefSeq" id="WP_268047899.1">
    <property type="nucleotide sequence ID" value="NZ_JAPQES010000001.1"/>
</dbReference>
<proteinExistence type="inferred from homology"/>
<dbReference type="PANTHER" id="PTHR30061">
    <property type="entry name" value="MALTOSE-BINDING PERIPLASMIC PROTEIN"/>
    <property type="match status" value="1"/>
</dbReference>
<organism evidence="5 6">
    <name type="scientific">Clostridium ganghwense</name>
    <dbReference type="NCBI Taxonomy" id="312089"/>
    <lineage>
        <taxon>Bacteria</taxon>
        <taxon>Bacillati</taxon>
        <taxon>Bacillota</taxon>
        <taxon>Clostridia</taxon>
        <taxon>Eubacteriales</taxon>
        <taxon>Clostridiaceae</taxon>
        <taxon>Clostridium</taxon>
    </lineage>
</organism>
<dbReference type="Pfam" id="PF01547">
    <property type="entry name" value="SBP_bac_1"/>
    <property type="match status" value="1"/>
</dbReference>
<comment type="caution">
    <text evidence="5">The sequence shown here is derived from an EMBL/GenBank/DDBJ whole genome shotgun (WGS) entry which is preliminary data.</text>
</comment>
<keyword evidence="2" id="KW-0813">Transport</keyword>
<comment type="similarity">
    <text evidence="1">Belongs to the bacterial solute-binding protein 1 family.</text>
</comment>
<dbReference type="Gene3D" id="3.40.190.10">
    <property type="entry name" value="Periplasmic binding protein-like II"/>
    <property type="match status" value="1"/>
</dbReference>
<dbReference type="InterPro" id="IPR006059">
    <property type="entry name" value="SBP"/>
</dbReference>
<name>A0ABT4CKE3_9CLOT</name>
<feature type="chain" id="PRO_5045760582" evidence="4">
    <location>
        <begin position="23"/>
        <end position="417"/>
    </location>
</feature>
<evidence type="ECO:0000313" key="6">
    <source>
        <dbReference type="Proteomes" id="UP001079657"/>
    </source>
</evidence>
<protein>
    <submittedName>
        <fullName evidence="5">Sugar ABC transporter substrate-binding protein</fullName>
    </submittedName>
</protein>
<dbReference type="PANTHER" id="PTHR30061:SF50">
    <property type="entry name" value="MALTOSE_MALTODEXTRIN-BINDING PERIPLASMIC PROTEIN"/>
    <property type="match status" value="1"/>
</dbReference>
<dbReference type="SUPFAM" id="SSF53850">
    <property type="entry name" value="Periplasmic binding protein-like II"/>
    <property type="match status" value="1"/>
</dbReference>
<evidence type="ECO:0000256" key="2">
    <source>
        <dbReference type="ARBA" id="ARBA00022448"/>
    </source>
</evidence>
<keyword evidence="3 4" id="KW-0732">Signal</keyword>
<keyword evidence="6" id="KW-1185">Reference proteome</keyword>
<feature type="signal peptide" evidence="4">
    <location>
        <begin position="1"/>
        <end position="22"/>
    </location>
</feature>